<sequence length="543" mass="61982">MCKFKLIFITFTAAKKNLLKTLLKRKYKELTTAVQVIPSDSENLLPVNKLFVSCRLQCLVIKDNDKSNQQWKPMDSYQAIFTDDRSKCRRYVLEGKPGYGKSMLALQMAHDWCEGITQSPLSGFDLFLLVQFTPGNISKSIYTELKRCVLPRDSPLSDIDIIGVLRESTSAVMVLDGLDFYAYEQIDEKCDVRQIIRGKMFKDIEVITTCSFLPEDCAPGTNRIQLMGFDNGARDEYIRKVKLVDEEIGGETIKQKLRDNPVLKDFINVPLFFTMFAQMSNESKDFCESKTYESSFTWLIECLHSHMKNQGNGYKEDEHFTIENTYLGKVAFSSGRPFVLERDNICKVLGKERYGKYLRLGIFLEGDIVKESEKVKSKLHRHQREVTFYHELLGIWFTAHYIAKHATGVTSEQIKTVLTRLSKANLQLLCNFVGELNVDAVGSILRLVKDRNDYAELSKLIIYENIDDASSIEDIVKEVCATEIQFNNNEDEVLQTSMIHLLEIASKAKNRLLAFSNQRVSVRSIVAEAVRVKARATSACSPI</sequence>
<dbReference type="PANTHER" id="PTHR46312">
    <property type="entry name" value="NACHT DOMAIN-CONTAINING PROTEIN"/>
    <property type="match status" value="1"/>
</dbReference>
<name>A0A9Q0Y9X7_HOLLE</name>
<protein>
    <recommendedName>
        <fullName evidence="1">NACHT domain-containing protein</fullName>
    </recommendedName>
</protein>
<accession>A0A9Q0Y9X7</accession>
<gene>
    <name evidence="2" type="ORF">HOLleu_43141</name>
</gene>
<organism evidence="2 3">
    <name type="scientific">Holothuria leucospilota</name>
    <name type="common">Black long sea cucumber</name>
    <name type="synonym">Mertensiothuria leucospilota</name>
    <dbReference type="NCBI Taxonomy" id="206669"/>
    <lineage>
        <taxon>Eukaryota</taxon>
        <taxon>Metazoa</taxon>
        <taxon>Echinodermata</taxon>
        <taxon>Eleutherozoa</taxon>
        <taxon>Echinozoa</taxon>
        <taxon>Holothuroidea</taxon>
        <taxon>Aspidochirotacea</taxon>
        <taxon>Aspidochirotida</taxon>
        <taxon>Holothuriidae</taxon>
        <taxon>Holothuria</taxon>
    </lineage>
</organism>
<dbReference type="Proteomes" id="UP001152320">
    <property type="component" value="Unassembled WGS sequence"/>
</dbReference>
<feature type="domain" description="NACHT" evidence="1">
    <location>
        <begin position="90"/>
        <end position="241"/>
    </location>
</feature>
<dbReference type="InterPro" id="IPR027417">
    <property type="entry name" value="P-loop_NTPase"/>
</dbReference>
<proteinExistence type="predicted"/>
<dbReference type="SUPFAM" id="SSF52540">
    <property type="entry name" value="P-loop containing nucleoside triphosphate hydrolases"/>
    <property type="match status" value="1"/>
</dbReference>
<dbReference type="Pfam" id="PF05729">
    <property type="entry name" value="NACHT"/>
    <property type="match status" value="1"/>
</dbReference>
<dbReference type="OrthoDB" id="427518at2759"/>
<dbReference type="Gene3D" id="3.40.50.300">
    <property type="entry name" value="P-loop containing nucleotide triphosphate hydrolases"/>
    <property type="match status" value="1"/>
</dbReference>
<evidence type="ECO:0000313" key="2">
    <source>
        <dbReference type="EMBL" id="KAJ8018718.1"/>
    </source>
</evidence>
<dbReference type="EMBL" id="JAIZAY010000216">
    <property type="protein sequence ID" value="KAJ8018718.1"/>
    <property type="molecule type" value="Genomic_DNA"/>
</dbReference>
<dbReference type="InterPro" id="IPR007111">
    <property type="entry name" value="NACHT_NTPase"/>
</dbReference>
<dbReference type="PANTHER" id="PTHR46312:SF2">
    <property type="entry name" value="NUCLEOTIDE-BINDING OLIGOMERIZATION DOMAIN-CONTAINING PROTEIN 2-LIKE"/>
    <property type="match status" value="1"/>
</dbReference>
<dbReference type="AlphaFoldDB" id="A0A9Q0Y9X7"/>
<comment type="caution">
    <text evidence="2">The sequence shown here is derived from an EMBL/GenBank/DDBJ whole genome shotgun (WGS) entry which is preliminary data.</text>
</comment>
<evidence type="ECO:0000259" key="1">
    <source>
        <dbReference type="Pfam" id="PF05729"/>
    </source>
</evidence>
<reference evidence="2" key="1">
    <citation type="submission" date="2021-10" db="EMBL/GenBank/DDBJ databases">
        <title>Tropical sea cucumber genome reveals ecological adaptation and Cuvierian tubules defense mechanism.</title>
        <authorList>
            <person name="Chen T."/>
        </authorList>
    </citation>
    <scope>NUCLEOTIDE SEQUENCE</scope>
    <source>
        <strain evidence="2">Nanhai2018</strain>
        <tissue evidence="2">Muscle</tissue>
    </source>
</reference>
<keyword evidence="3" id="KW-1185">Reference proteome</keyword>
<evidence type="ECO:0000313" key="3">
    <source>
        <dbReference type="Proteomes" id="UP001152320"/>
    </source>
</evidence>